<dbReference type="EMBL" id="QGNW01000779">
    <property type="protein sequence ID" value="RVW62291.1"/>
    <property type="molecule type" value="Genomic_DNA"/>
</dbReference>
<proteinExistence type="predicted"/>
<dbReference type="Proteomes" id="UP000288805">
    <property type="component" value="Unassembled WGS sequence"/>
</dbReference>
<sequence>MGVASQNSPGIRLHQNFGGTDMHHQFSSRIADMLGGIRLCYGCHSTKKPPTREDPNHSIGFKSTKSIFCFLDVFDNSSSRCRRPPQLQVVYLFSQVSQSSSLSLLSLMLYHPVLSLVQLKDGKLMATFNPEQLNVIWGGDHLRYWKMPAK</sequence>
<reference evidence="1 2" key="1">
    <citation type="journal article" date="2018" name="PLoS Genet.">
        <title>Population sequencing reveals clonal diversity and ancestral inbreeding in the grapevine cultivar Chardonnay.</title>
        <authorList>
            <person name="Roach M.J."/>
            <person name="Johnson D.L."/>
            <person name="Bohlmann J."/>
            <person name="van Vuuren H.J."/>
            <person name="Jones S.J."/>
            <person name="Pretorius I.S."/>
            <person name="Schmidt S.A."/>
            <person name="Borneman A.R."/>
        </authorList>
    </citation>
    <scope>NUCLEOTIDE SEQUENCE [LARGE SCALE GENOMIC DNA]</scope>
    <source>
        <strain evidence="2">cv. Chardonnay</strain>
        <tissue evidence="1">Leaf</tissue>
    </source>
</reference>
<protein>
    <submittedName>
        <fullName evidence="1">Uncharacterized protein</fullName>
    </submittedName>
</protein>
<evidence type="ECO:0000313" key="1">
    <source>
        <dbReference type="EMBL" id="RVW62291.1"/>
    </source>
</evidence>
<comment type="caution">
    <text evidence="1">The sequence shown here is derived from an EMBL/GenBank/DDBJ whole genome shotgun (WGS) entry which is preliminary data.</text>
</comment>
<organism evidence="1 2">
    <name type="scientific">Vitis vinifera</name>
    <name type="common">Grape</name>
    <dbReference type="NCBI Taxonomy" id="29760"/>
    <lineage>
        <taxon>Eukaryota</taxon>
        <taxon>Viridiplantae</taxon>
        <taxon>Streptophyta</taxon>
        <taxon>Embryophyta</taxon>
        <taxon>Tracheophyta</taxon>
        <taxon>Spermatophyta</taxon>
        <taxon>Magnoliopsida</taxon>
        <taxon>eudicotyledons</taxon>
        <taxon>Gunneridae</taxon>
        <taxon>Pentapetalae</taxon>
        <taxon>rosids</taxon>
        <taxon>Vitales</taxon>
        <taxon>Vitaceae</taxon>
        <taxon>Viteae</taxon>
        <taxon>Vitis</taxon>
    </lineage>
</organism>
<evidence type="ECO:0000313" key="2">
    <source>
        <dbReference type="Proteomes" id="UP000288805"/>
    </source>
</evidence>
<name>A0A438FQS8_VITVI</name>
<dbReference type="AlphaFoldDB" id="A0A438FQS8"/>
<gene>
    <name evidence="1" type="ORF">CK203_058518</name>
</gene>
<accession>A0A438FQS8</accession>